<dbReference type="SUPFAM" id="SSF88713">
    <property type="entry name" value="Glycoside hydrolase/deacetylase"/>
    <property type="match status" value="1"/>
</dbReference>
<accession>A0ABV6VFK6</accession>
<gene>
    <name evidence="1" type="ORF">ACEZDG_24970</name>
</gene>
<evidence type="ECO:0000313" key="1">
    <source>
        <dbReference type="EMBL" id="MFC1412525.1"/>
    </source>
</evidence>
<dbReference type="Proteomes" id="UP001592582">
    <property type="component" value="Unassembled WGS sequence"/>
</dbReference>
<keyword evidence="2" id="KW-1185">Reference proteome</keyword>
<dbReference type="Gene3D" id="3.20.20.370">
    <property type="entry name" value="Glycoside hydrolase/deacetylase"/>
    <property type="match status" value="1"/>
</dbReference>
<protein>
    <submittedName>
        <fullName evidence="1">Uncharacterized protein</fullName>
    </submittedName>
</protein>
<dbReference type="PANTHER" id="PTHR45985:SF3">
    <property type="entry name" value="CHITIN DEACETYLASE-LIKE 4"/>
    <property type="match status" value="1"/>
</dbReference>
<comment type="caution">
    <text evidence="1">The sequence shown here is derived from an EMBL/GenBank/DDBJ whole genome shotgun (WGS) entry which is preliminary data.</text>
</comment>
<dbReference type="InterPro" id="IPR011330">
    <property type="entry name" value="Glyco_hydro/deAcase_b/a-brl"/>
</dbReference>
<reference evidence="1 2" key="1">
    <citation type="submission" date="2024-09" db="EMBL/GenBank/DDBJ databases">
        <authorList>
            <person name="Lee S.D."/>
        </authorList>
    </citation>
    <scope>NUCLEOTIDE SEQUENCE [LARGE SCALE GENOMIC DNA]</scope>
    <source>
        <strain evidence="1 2">N1-1</strain>
    </source>
</reference>
<evidence type="ECO:0000313" key="2">
    <source>
        <dbReference type="Proteomes" id="UP001592582"/>
    </source>
</evidence>
<dbReference type="PROSITE" id="PS51257">
    <property type="entry name" value="PROKAR_LIPOPROTEIN"/>
    <property type="match status" value="1"/>
</dbReference>
<dbReference type="PROSITE" id="PS51318">
    <property type="entry name" value="TAT"/>
    <property type="match status" value="1"/>
</dbReference>
<dbReference type="PANTHER" id="PTHR45985">
    <property type="match status" value="1"/>
</dbReference>
<dbReference type="InterPro" id="IPR006311">
    <property type="entry name" value="TAT_signal"/>
</dbReference>
<proteinExistence type="predicted"/>
<dbReference type="InterPro" id="IPR052740">
    <property type="entry name" value="CE4"/>
</dbReference>
<sequence>MGAMSRRNVLAAGGAVAAATAMGVTGCADGSDPGKGSSGDARTGKGTPRGSSSASASPTAGARLIGDGSTSDTGAQPNQPVPERLAPGQRPPQFVVFSWDGAGEDKKQLFSHYRKVAQETKATMTFFLSGIYLLPESKQTIYRPPGHRPGASDIGYLTDEHIRWTLQQVGPAWLEGHEIGTHFNGHFCSPSNGVGTWSSADWRSEIEQAVGFVTKWRTNTGFTDLPPLPFDYTKELIGGRTPCLLGRDNLLPTAKALGWKYDASSPGGNQVWPGKRGGLWEFPLQSIPFPGHSFQVLSMDYNMLANQSNANINGDPATRPYWQRQSYESYMAGFHRAYSTNRAPYFIGNHFESWNGGIYMKSVEQALREIAEQPDVRLVSFRQLVEWLEVQDPAVLAKLRTLDVGSRPTDWRDYTGGTTPTRTPGSTATPAHV</sequence>
<name>A0ABV6VFK6_9ACTN</name>
<organism evidence="1 2">
    <name type="scientific">Streptacidiphilus alkalitolerans</name>
    <dbReference type="NCBI Taxonomy" id="3342712"/>
    <lineage>
        <taxon>Bacteria</taxon>
        <taxon>Bacillati</taxon>
        <taxon>Actinomycetota</taxon>
        <taxon>Actinomycetes</taxon>
        <taxon>Kitasatosporales</taxon>
        <taxon>Streptomycetaceae</taxon>
        <taxon>Streptacidiphilus</taxon>
    </lineage>
</organism>
<dbReference type="EMBL" id="JBHEZX010000012">
    <property type="protein sequence ID" value="MFC1412525.1"/>
    <property type="molecule type" value="Genomic_DNA"/>
</dbReference>